<dbReference type="EMBL" id="JAMSHJ010000001">
    <property type="protein sequence ID" value="KAI5440740.1"/>
    <property type="molecule type" value="Genomic_DNA"/>
</dbReference>
<feature type="domain" description="PI4-kinase N-terminal" evidence="6">
    <location>
        <begin position="1"/>
        <end position="32"/>
    </location>
</feature>
<evidence type="ECO:0000256" key="1">
    <source>
        <dbReference type="ARBA" id="ARBA00006209"/>
    </source>
</evidence>
<keyword evidence="4" id="KW-0472">Membrane</keyword>
<sequence length="613" mass="69908">MASLGFEKSYRETVVLMTRSYLNKLSRCGAAEVLDGLNVDNNAIIGEAKANAVIGQSQQQFLVRTGAIEMGETTSHSEYSDNQPRHTLLHWIDGFARLVLKDKFSNTKSCRVNCHMHIAFKKAGAVNQLIRLLSSNDDAIQLTVTQALEALSASNMIRKYLQYASGFIILHWPKVLHGCVCLRSSTARSQWILGVDHIFAAYSPCVATLRFLGVGLVERSFSNYGQELRNPEQSLPQYYRHSCGTSLVLCNATLSCNGDYRGRWILVVGDSGDLGLEMVVGDRNLESRNETCEEWLEREDAVTYLRDFVNEPVFVSGAEQEWTSWDRTILPWHDGRDITFQKLKRALAAAFISNCGARNFRLQALEALERTNISIDSYGGCHRNHDGRVNKVETLKHYKFSLAFENSNEEDYVTENSSNPLWLELSLWLLVLQIFKILLLLLKTRKHIINQLGGRLMAHLIPSRPLWIWQLYIHLAAFAFTWPHRVERRKKKSPALKKRPCKCTRGSETVYHIYVRERGRFEMKSIYLRSGNLTLEALKSAVLAKFTSLNHVPVWKSERPEVLKGGDELKIYRIHPAGLTQRQALYTFAFDGDVDFRGHLENNPCTKFEVIFV</sequence>
<comment type="similarity">
    <text evidence="1">Belongs to the PI3/PI4-kinase family. Type III PI4K subfamily.</text>
</comment>
<dbReference type="GO" id="GO:0016757">
    <property type="term" value="F:glycosyltransferase activity"/>
    <property type="evidence" value="ECO:0007669"/>
    <property type="project" value="UniProtKB-UniRule"/>
</dbReference>
<dbReference type="SUPFAM" id="SSF53756">
    <property type="entry name" value="UDP-Glycosyltransferase/glycogen phosphorylase"/>
    <property type="match status" value="1"/>
</dbReference>
<name>A0A9D4YMW7_PEA</name>
<dbReference type="PANTHER" id="PTHR47451">
    <property type="entry name" value="ARM REPEAT SUPERFAMILY PROTEIN"/>
    <property type="match status" value="1"/>
</dbReference>
<comment type="similarity">
    <text evidence="4">Belongs to the glycosyltransferase 10 family.</text>
</comment>
<dbReference type="Pfam" id="PF00852">
    <property type="entry name" value="Glyco_transf_10"/>
    <property type="match status" value="1"/>
</dbReference>
<evidence type="ECO:0000256" key="4">
    <source>
        <dbReference type="RuleBase" id="RU003832"/>
    </source>
</evidence>
<feature type="domain" description="Fucosyltransferase C-terminal" evidence="5">
    <location>
        <begin position="343"/>
        <end position="421"/>
    </location>
</feature>
<evidence type="ECO:0000259" key="6">
    <source>
        <dbReference type="Pfam" id="PF19274"/>
    </source>
</evidence>
<dbReference type="InterPro" id="IPR038577">
    <property type="entry name" value="GT10-like_C_sf"/>
</dbReference>
<keyword evidence="8" id="KW-1185">Reference proteome</keyword>
<evidence type="ECO:0000313" key="7">
    <source>
        <dbReference type="EMBL" id="KAI5440740.1"/>
    </source>
</evidence>
<keyword evidence="4" id="KW-0333">Golgi apparatus</keyword>
<accession>A0A9D4YMW7</accession>
<keyword evidence="2" id="KW-0677">Repeat</keyword>
<dbReference type="Proteomes" id="UP001058974">
    <property type="component" value="Chromosome 1"/>
</dbReference>
<comment type="subcellular location">
    <subcellularLocation>
        <location evidence="4">Golgi apparatus</location>
        <location evidence="4">Golgi stack membrane</location>
        <topology evidence="4">Single-pass type II membrane protein</topology>
    </subcellularLocation>
</comment>
<proteinExistence type="inferred from homology"/>
<dbReference type="PROSITE" id="PS50176">
    <property type="entry name" value="ARM_REPEAT"/>
    <property type="match status" value="1"/>
</dbReference>
<evidence type="ECO:0000313" key="8">
    <source>
        <dbReference type="Proteomes" id="UP001058974"/>
    </source>
</evidence>
<dbReference type="Gene3D" id="3.40.50.11660">
    <property type="entry name" value="Glycosyl transferase family 10, C-terminal domain"/>
    <property type="match status" value="1"/>
</dbReference>
<dbReference type="InterPro" id="IPR055270">
    <property type="entry name" value="Glyco_tran_10_C"/>
</dbReference>
<dbReference type="InterPro" id="IPR000225">
    <property type="entry name" value="Armadillo"/>
</dbReference>
<comment type="caution">
    <text evidence="7">The sequence shown here is derived from an EMBL/GenBank/DDBJ whole genome shotgun (WGS) entry which is preliminary data.</text>
</comment>
<dbReference type="PANTHER" id="PTHR47451:SF1">
    <property type="entry name" value="ARM REPEAT SUPERFAMILY PROTEIN"/>
    <property type="match status" value="1"/>
</dbReference>
<organism evidence="7 8">
    <name type="scientific">Pisum sativum</name>
    <name type="common">Garden pea</name>
    <name type="synonym">Lathyrus oleraceus</name>
    <dbReference type="NCBI Taxonomy" id="3888"/>
    <lineage>
        <taxon>Eukaryota</taxon>
        <taxon>Viridiplantae</taxon>
        <taxon>Streptophyta</taxon>
        <taxon>Embryophyta</taxon>
        <taxon>Tracheophyta</taxon>
        <taxon>Spermatophyta</taxon>
        <taxon>Magnoliopsida</taxon>
        <taxon>eudicotyledons</taxon>
        <taxon>Gunneridae</taxon>
        <taxon>Pentapetalae</taxon>
        <taxon>rosids</taxon>
        <taxon>fabids</taxon>
        <taxon>Fabales</taxon>
        <taxon>Fabaceae</taxon>
        <taxon>Papilionoideae</taxon>
        <taxon>50 kb inversion clade</taxon>
        <taxon>NPAAA clade</taxon>
        <taxon>Hologalegina</taxon>
        <taxon>IRL clade</taxon>
        <taxon>Fabeae</taxon>
        <taxon>Lathyrus</taxon>
    </lineage>
</organism>
<protein>
    <recommendedName>
        <fullName evidence="4">Fucosyltransferase</fullName>
        <ecNumber evidence="4">2.4.1.-</ecNumber>
    </recommendedName>
</protein>
<reference evidence="7 8" key="1">
    <citation type="journal article" date="2022" name="Nat. Genet.">
        <title>Improved pea reference genome and pan-genome highlight genomic features and evolutionary characteristics.</title>
        <authorList>
            <person name="Yang T."/>
            <person name="Liu R."/>
            <person name="Luo Y."/>
            <person name="Hu S."/>
            <person name="Wang D."/>
            <person name="Wang C."/>
            <person name="Pandey M.K."/>
            <person name="Ge S."/>
            <person name="Xu Q."/>
            <person name="Li N."/>
            <person name="Li G."/>
            <person name="Huang Y."/>
            <person name="Saxena R.K."/>
            <person name="Ji Y."/>
            <person name="Li M."/>
            <person name="Yan X."/>
            <person name="He Y."/>
            <person name="Liu Y."/>
            <person name="Wang X."/>
            <person name="Xiang C."/>
            <person name="Varshney R.K."/>
            <person name="Ding H."/>
            <person name="Gao S."/>
            <person name="Zong X."/>
        </authorList>
    </citation>
    <scope>NUCLEOTIDE SEQUENCE [LARGE SCALE GENOMIC DNA]</scope>
    <source>
        <strain evidence="7 8">cv. Zhongwan 6</strain>
    </source>
</reference>
<evidence type="ECO:0000256" key="2">
    <source>
        <dbReference type="ARBA" id="ARBA00022737"/>
    </source>
</evidence>
<dbReference type="AlphaFoldDB" id="A0A9D4YMW7"/>
<evidence type="ECO:0000259" key="5">
    <source>
        <dbReference type="Pfam" id="PF00852"/>
    </source>
</evidence>
<dbReference type="GO" id="GO:0032580">
    <property type="term" value="C:Golgi cisterna membrane"/>
    <property type="evidence" value="ECO:0007669"/>
    <property type="project" value="UniProtKB-SubCell"/>
</dbReference>
<keyword evidence="4" id="KW-0808">Transferase</keyword>
<dbReference type="Pfam" id="PF19274">
    <property type="entry name" value="PI4K_N"/>
    <property type="match status" value="1"/>
</dbReference>
<keyword evidence="4" id="KW-0812">Transmembrane</keyword>
<dbReference type="Gramene" id="Psat01G0027500-T1">
    <property type="protein sequence ID" value="KAI5440740.1"/>
    <property type="gene ID" value="KIW84_010275"/>
</dbReference>
<dbReference type="InterPro" id="IPR045495">
    <property type="entry name" value="PI4K_N"/>
</dbReference>
<dbReference type="EC" id="2.4.1.-" evidence="4"/>
<keyword evidence="4" id="KW-0328">Glycosyltransferase</keyword>
<feature type="repeat" description="ARM" evidence="3">
    <location>
        <begin position="124"/>
        <end position="166"/>
    </location>
</feature>
<gene>
    <name evidence="7" type="ORF">KIW84_010275</name>
</gene>
<evidence type="ECO:0000256" key="3">
    <source>
        <dbReference type="PROSITE-ProRule" id="PRU00259"/>
    </source>
</evidence>